<name>A0A6N7Z510_9PSEU</name>
<keyword evidence="4" id="KW-0997">Cell inner membrane</keyword>
<evidence type="ECO:0000256" key="3">
    <source>
        <dbReference type="ARBA" id="ARBA00022475"/>
    </source>
</evidence>
<dbReference type="Pfam" id="PF02653">
    <property type="entry name" value="BPD_transp_2"/>
    <property type="match status" value="1"/>
</dbReference>
<feature type="transmembrane region" description="Helical" evidence="8">
    <location>
        <begin position="130"/>
        <end position="152"/>
    </location>
</feature>
<evidence type="ECO:0000256" key="4">
    <source>
        <dbReference type="ARBA" id="ARBA00022519"/>
    </source>
</evidence>
<gene>
    <name evidence="9" type="ORF">GKO32_16500</name>
</gene>
<dbReference type="AlphaFoldDB" id="A0A6N7Z510"/>
<keyword evidence="3" id="KW-1003">Cell membrane</keyword>
<keyword evidence="6 8" id="KW-1133">Transmembrane helix</keyword>
<feature type="transmembrane region" description="Helical" evidence="8">
    <location>
        <begin position="306"/>
        <end position="325"/>
    </location>
</feature>
<proteinExistence type="predicted"/>
<evidence type="ECO:0000256" key="8">
    <source>
        <dbReference type="SAM" id="Phobius"/>
    </source>
</evidence>
<protein>
    <recommendedName>
        <fullName evidence="11">ABC transporter permease</fullName>
    </recommendedName>
</protein>
<comment type="caution">
    <text evidence="9">The sequence shown here is derived from an EMBL/GenBank/DDBJ whole genome shotgun (WGS) entry which is preliminary data.</text>
</comment>
<dbReference type="InterPro" id="IPR001851">
    <property type="entry name" value="ABC_transp_permease"/>
</dbReference>
<dbReference type="GO" id="GO:0005886">
    <property type="term" value="C:plasma membrane"/>
    <property type="evidence" value="ECO:0007669"/>
    <property type="project" value="UniProtKB-SubCell"/>
</dbReference>
<dbReference type="EMBL" id="WMBA01000023">
    <property type="protein sequence ID" value="MTD55564.1"/>
    <property type="molecule type" value="Genomic_DNA"/>
</dbReference>
<dbReference type="Proteomes" id="UP000440096">
    <property type="component" value="Unassembled WGS sequence"/>
</dbReference>
<feature type="transmembrane region" description="Helical" evidence="8">
    <location>
        <begin position="172"/>
        <end position="195"/>
    </location>
</feature>
<evidence type="ECO:0000256" key="7">
    <source>
        <dbReference type="ARBA" id="ARBA00023136"/>
    </source>
</evidence>
<accession>A0A6N7Z510</accession>
<dbReference type="PANTHER" id="PTHR32196:SF21">
    <property type="entry name" value="ABC TRANSPORTER PERMEASE PROTEIN YPHD-RELATED"/>
    <property type="match status" value="1"/>
</dbReference>
<evidence type="ECO:0000256" key="1">
    <source>
        <dbReference type="ARBA" id="ARBA00004651"/>
    </source>
</evidence>
<sequence>MSMNRVQRNPLQGTAVARAIRPTPTLVITGAVVLLTAISQLVVTDGFFSRGSLSTLTPLIGILVLVAVGQAFVISTGGIDLSLPGTMTWVGAIVLEQPKGADGGLFGAVVLCAGVCVLIGLVNGILVEGLGLNSLVVTLAVGQLVLGCTQLYRGAVPQVQRVPDNLAAWATAGIGGVSGILLASVALAVLATFFLHRVVAGRRLVAVSTAKRAAVLTGIRASLYRMAAYVVAALVYGVGGLLAAGQTGTPDLTLGEPYLLTSVVAVVLGGAALTGGRVSPIATLMGAVFVTVLDFDLRVLGLSAGARLIVQGAVLALGLSLINVVRHRAEIGRALRRLAA</sequence>
<evidence type="ECO:0000256" key="5">
    <source>
        <dbReference type="ARBA" id="ARBA00022692"/>
    </source>
</evidence>
<feature type="transmembrane region" description="Helical" evidence="8">
    <location>
        <begin position="103"/>
        <end position="123"/>
    </location>
</feature>
<organism evidence="9 10">
    <name type="scientific">Amycolatopsis pithecellobii</name>
    <dbReference type="NCBI Taxonomy" id="664692"/>
    <lineage>
        <taxon>Bacteria</taxon>
        <taxon>Bacillati</taxon>
        <taxon>Actinomycetota</taxon>
        <taxon>Actinomycetes</taxon>
        <taxon>Pseudonocardiales</taxon>
        <taxon>Pseudonocardiaceae</taxon>
        <taxon>Amycolatopsis</taxon>
    </lineage>
</organism>
<dbReference type="OrthoDB" id="9808136at2"/>
<evidence type="ECO:0000256" key="6">
    <source>
        <dbReference type="ARBA" id="ARBA00022989"/>
    </source>
</evidence>
<evidence type="ECO:0008006" key="11">
    <source>
        <dbReference type="Google" id="ProtNLM"/>
    </source>
</evidence>
<reference evidence="9 10" key="1">
    <citation type="submission" date="2019-11" db="EMBL/GenBank/DDBJ databases">
        <title>Draft genome of Amycolatopsis RM579.</title>
        <authorList>
            <person name="Duangmal K."/>
            <person name="Mingma R."/>
        </authorList>
    </citation>
    <scope>NUCLEOTIDE SEQUENCE [LARGE SCALE GENOMIC DNA]</scope>
    <source>
        <strain evidence="9 10">RM579</strain>
    </source>
</reference>
<keyword evidence="7 8" id="KW-0472">Membrane</keyword>
<evidence type="ECO:0000313" key="9">
    <source>
        <dbReference type="EMBL" id="MTD55564.1"/>
    </source>
</evidence>
<comment type="subcellular location">
    <subcellularLocation>
        <location evidence="1">Cell membrane</location>
        <topology evidence="1">Multi-pass membrane protein</topology>
    </subcellularLocation>
</comment>
<dbReference type="GO" id="GO:0022857">
    <property type="term" value="F:transmembrane transporter activity"/>
    <property type="evidence" value="ECO:0007669"/>
    <property type="project" value="InterPro"/>
</dbReference>
<evidence type="ECO:0000313" key="10">
    <source>
        <dbReference type="Proteomes" id="UP000440096"/>
    </source>
</evidence>
<keyword evidence="10" id="KW-1185">Reference proteome</keyword>
<keyword evidence="5 8" id="KW-0812">Transmembrane</keyword>
<dbReference type="CDD" id="cd06579">
    <property type="entry name" value="TM_PBP1_transp_AraH_like"/>
    <property type="match status" value="1"/>
</dbReference>
<evidence type="ECO:0000256" key="2">
    <source>
        <dbReference type="ARBA" id="ARBA00022448"/>
    </source>
</evidence>
<dbReference type="PANTHER" id="PTHR32196">
    <property type="entry name" value="ABC TRANSPORTER PERMEASE PROTEIN YPHD-RELATED-RELATED"/>
    <property type="match status" value="1"/>
</dbReference>
<feature type="transmembrane region" description="Helical" evidence="8">
    <location>
        <begin position="26"/>
        <end position="48"/>
    </location>
</feature>
<keyword evidence="2" id="KW-0813">Transport</keyword>
<feature type="transmembrane region" description="Helical" evidence="8">
    <location>
        <begin position="226"/>
        <end position="245"/>
    </location>
</feature>